<protein>
    <submittedName>
        <fullName evidence="2 4">Expressed protein</fullName>
    </submittedName>
</protein>
<reference evidence="2 3" key="1">
    <citation type="journal article" date="2013" name="Nature">
        <title>The genomes of four tapeworm species reveal adaptations to parasitism.</title>
        <authorList>
            <person name="Tsai I.J."/>
            <person name="Zarowiecki M."/>
            <person name="Holroyd N."/>
            <person name="Garciarrubio A."/>
            <person name="Sanchez-Flores A."/>
            <person name="Brooks K.L."/>
            <person name="Tracey A."/>
            <person name="Bobes R.J."/>
            <person name="Fragoso G."/>
            <person name="Sciutto E."/>
            <person name="Aslett M."/>
            <person name="Beasley H."/>
            <person name="Bennett H.M."/>
            <person name="Cai J."/>
            <person name="Camicia F."/>
            <person name="Clark R."/>
            <person name="Cucher M."/>
            <person name="De Silva N."/>
            <person name="Day T.A."/>
            <person name="Deplazes P."/>
            <person name="Estrada K."/>
            <person name="Fernandez C."/>
            <person name="Holland P.W."/>
            <person name="Hou J."/>
            <person name="Hu S."/>
            <person name="Huckvale T."/>
            <person name="Hung S.S."/>
            <person name="Kamenetzky L."/>
            <person name="Keane J.A."/>
            <person name="Kiss F."/>
            <person name="Koziol U."/>
            <person name="Lambert O."/>
            <person name="Liu K."/>
            <person name="Luo X."/>
            <person name="Luo Y."/>
            <person name="Macchiaroli N."/>
            <person name="Nichol S."/>
            <person name="Paps J."/>
            <person name="Parkinson J."/>
            <person name="Pouchkina-Stantcheva N."/>
            <person name="Riddiford N."/>
            <person name="Rosenzvit M."/>
            <person name="Salinas G."/>
            <person name="Wasmuth J.D."/>
            <person name="Zamanian M."/>
            <person name="Zheng Y."/>
            <person name="Cai X."/>
            <person name="Soberon X."/>
            <person name="Olson P.D."/>
            <person name="Laclette J.P."/>
            <person name="Brehm K."/>
            <person name="Berriman M."/>
            <person name="Garciarrubio A."/>
            <person name="Bobes R.J."/>
            <person name="Fragoso G."/>
            <person name="Sanchez-Flores A."/>
            <person name="Estrada K."/>
            <person name="Cevallos M.A."/>
            <person name="Morett E."/>
            <person name="Gonzalez V."/>
            <person name="Portillo T."/>
            <person name="Ochoa-Leyva A."/>
            <person name="Jose M.V."/>
            <person name="Sciutto E."/>
            <person name="Landa A."/>
            <person name="Jimenez L."/>
            <person name="Valdes V."/>
            <person name="Carrero J.C."/>
            <person name="Larralde C."/>
            <person name="Morales-Montor J."/>
            <person name="Limon-Lason J."/>
            <person name="Soberon X."/>
            <person name="Laclette J.P."/>
        </authorList>
    </citation>
    <scope>NUCLEOTIDE SEQUENCE [LARGE SCALE GENOMIC DNA]</scope>
</reference>
<feature type="transmembrane region" description="Helical" evidence="1">
    <location>
        <begin position="113"/>
        <end position="142"/>
    </location>
</feature>
<keyword evidence="1" id="KW-1133">Transmembrane helix</keyword>
<evidence type="ECO:0000313" key="2">
    <source>
        <dbReference type="EMBL" id="CDS24428.1"/>
    </source>
</evidence>
<sequence length="211" mass="22971">MEREPDLSKAKEVLGICHAALNSQHTLIDAVRYINECVMYELNLERAHSTPTQMSLVFTASVRVISASGSEASVQTGETIVLYAVLLLNIVAFTNDGWICGSLYSQTCLEASYVIVVVVGVLTTAIVLSLIVAILQTVVAFIDPDPSTSRRLQVSAKVLACLVAILDVFAIFYYYSHLTIRMWSHIIAALCAGMAMAITITKLSYGYIADQ</sequence>
<name>A0A068WWC8_ECHGR</name>
<feature type="transmembrane region" description="Helical" evidence="1">
    <location>
        <begin position="154"/>
        <end position="175"/>
    </location>
</feature>
<keyword evidence="1" id="KW-0812">Transmembrane</keyword>
<keyword evidence="1" id="KW-0472">Membrane</keyword>
<dbReference type="OrthoDB" id="6266670at2759"/>
<evidence type="ECO:0000313" key="3">
    <source>
        <dbReference type="Proteomes" id="UP000492820"/>
    </source>
</evidence>
<gene>
    <name evidence="2" type="ORF">EgrG_000405600</name>
</gene>
<organism evidence="2">
    <name type="scientific">Echinococcus granulosus</name>
    <name type="common">Hydatid tapeworm</name>
    <dbReference type="NCBI Taxonomy" id="6210"/>
    <lineage>
        <taxon>Eukaryota</taxon>
        <taxon>Metazoa</taxon>
        <taxon>Spiralia</taxon>
        <taxon>Lophotrochozoa</taxon>
        <taxon>Platyhelminthes</taxon>
        <taxon>Cestoda</taxon>
        <taxon>Eucestoda</taxon>
        <taxon>Cyclophyllidea</taxon>
        <taxon>Taeniidae</taxon>
        <taxon>Echinococcus</taxon>
        <taxon>Echinococcus granulosus group</taxon>
    </lineage>
</organism>
<dbReference type="WBParaSite" id="EgrG_000405600">
    <property type="protein sequence ID" value="EgrG_000405600"/>
    <property type="gene ID" value="EgrG_000405600"/>
</dbReference>
<dbReference type="EMBL" id="LK028605">
    <property type="protein sequence ID" value="CDS24428.1"/>
    <property type="molecule type" value="Genomic_DNA"/>
</dbReference>
<dbReference type="AlphaFoldDB" id="A0A068WWC8"/>
<evidence type="ECO:0000313" key="4">
    <source>
        <dbReference type="WBParaSite" id="EgrG_000405600"/>
    </source>
</evidence>
<accession>A0A068WWC8</accession>
<dbReference type="Proteomes" id="UP000492820">
    <property type="component" value="Unassembled WGS sequence"/>
</dbReference>
<reference evidence="2" key="2">
    <citation type="submission" date="2014-06" db="EMBL/GenBank/DDBJ databases">
        <authorList>
            <person name="Aslett M."/>
        </authorList>
    </citation>
    <scope>NUCLEOTIDE SEQUENCE</scope>
</reference>
<feature type="transmembrane region" description="Helical" evidence="1">
    <location>
        <begin position="187"/>
        <end position="208"/>
    </location>
</feature>
<reference evidence="4" key="3">
    <citation type="submission" date="2020-10" db="UniProtKB">
        <authorList>
            <consortium name="WormBaseParasite"/>
        </authorList>
    </citation>
    <scope>IDENTIFICATION</scope>
</reference>
<evidence type="ECO:0000256" key="1">
    <source>
        <dbReference type="SAM" id="Phobius"/>
    </source>
</evidence>
<proteinExistence type="predicted"/>
<feature type="transmembrane region" description="Helical" evidence="1">
    <location>
        <begin position="80"/>
        <end position="101"/>
    </location>
</feature>